<dbReference type="InterPro" id="IPR005123">
    <property type="entry name" value="Oxoglu/Fe-dep_dioxygenase_dom"/>
</dbReference>
<dbReference type="InterPro" id="IPR037151">
    <property type="entry name" value="AlkB-like_sf"/>
</dbReference>
<feature type="region of interest" description="Disordered" evidence="8">
    <location>
        <begin position="17"/>
        <end position="45"/>
    </location>
</feature>
<dbReference type="GO" id="GO:0005634">
    <property type="term" value="C:nucleus"/>
    <property type="evidence" value="ECO:0007669"/>
    <property type="project" value="UniProtKB-SubCell"/>
</dbReference>
<keyword evidence="6" id="KW-0408">Iron</keyword>
<sequence>MPAIASYTLLPLPQNELSAHFTPQPGEPEHPELRCGHSKDTKTDTNGLSVLQRTKAEMRRSQTILRQLSRVRTSHGSANKMAQNDTIPIKDYRLGNHDVFYVPNFLSVEEERYILHTRLTKTEMEAISKQKATNMGWRDHGQRVIPAKPPVVYDSLVDRLKKTGVFVQSPHQQPNHVILNEYQPGQGIMPHQDGPKYFPVVATVSLGSHAVFNYFRYKAEDVEAEDGVGKAVEEVPMLSLLLEPRSLIVSCCDMYTSNLHGIDSLEEDNVFPSVPAMTVSAKENLSLNWVPGGVTPIDNWEMLGDEVTKQFVAKGAVLKRGTRYSLTFRDVERITSAKSFKFI</sequence>
<evidence type="ECO:0000256" key="5">
    <source>
        <dbReference type="ARBA" id="ARBA00023002"/>
    </source>
</evidence>
<keyword evidence="3" id="KW-0479">Metal-binding</keyword>
<reference evidence="10 11" key="1">
    <citation type="journal article" date="2020" name="ISME J.">
        <title>Uncovering the hidden diversity of litter-decomposition mechanisms in mushroom-forming fungi.</title>
        <authorList>
            <person name="Floudas D."/>
            <person name="Bentzer J."/>
            <person name="Ahren D."/>
            <person name="Johansson T."/>
            <person name="Persson P."/>
            <person name="Tunlid A."/>
        </authorList>
    </citation>
    <scope>NUCLEOTIDE SEQUENCE [LARGE SCALE GENOMIC DNA]</scope>
    <source>
        <strain evidence="10 11">CBS 146.42</strain>
    </source>
</reference>
<dbReference type="GO" id="GO:0046872">
    <property type="term" value="F:metal ion binding"/>
    <property type="evidence" value="ECO:0007669"/>
    <property type="project" value="UniProtKB-KW"/>
</dbReference>
<evidence type="ECO:0000313" key="11">
    <source>
        <dbReference type="Proteomes" id="UP000559027"/>
    </source>
</evidence>
<dbReference type="InterPro" id="IPR027450">
    <property type="entry name" value="AlkB-like"/>
</dbReference>
<evidence type="ECO:0000256" key="4">
    <source>
        <dbReference type="ARBA" id="ARBA00022964"/>
    </source>
</evidence>
<organism evidence="10 11">
    <name type="scientific">Leucocoprinus leucothites</name>
    <dbReference type="NCBI Taxonomy" id="201217"/>
    <lineage>
        <taxon>Eukaryota</taxon>
        <taxon>Fungi</taxon>
        <taxon>Dikarya</taxon>
        <taxon>Basidiomycota</taxon>
        <taxon>Agaricomycotina</taxon>
        <taxon>Agaricomycetes</taxon>
        <taxon>Agaricomycetidae</taxon>
        <taxon>Agaricales</taxon>
        <taxon>Agaricineae</taxon>
        <taxon>Agaricaceae</taxon>
        <taxon>Leucocoprinus</taxon>
    </lineage>
</organism>
<dbReference type="SUPFAM" id="SSF51197">
    <property type="entry name" value="Clavaminate synthase-like"/>
    <property type="match status" value="1"/>
</dbReference>
<dbReference type="PANTHER" id="PTHR46030:SF1">
    <property type="entry name" value="ALPHA-KETOGLUTARATE-DEPENDENT DIOXYGENASE ALKB HOMOLOG 6"/>
    <property type="match status" value="1"/>
</dbReference>
<dbReference type="PROSITE" id="PS51471">
    <property type="entry name" value="FE2OG_OXY"/>
    <property type="match status" value="1"/>
</dbReference>
<dbReference type="EMBL" id="JAACJO010000010">
    <property type="protein sequence ID" value="KAF5353283.1"/>
    <property type="molecule type" value="Genomic_DNA"/>
</dbReference>
<evidence type="ECO:0000313" key="10">
    <source>
        <dbReference type="EMBL" id="KAF5353283.1"/>
    </source>
</evidence>
<comment type="caution">
    <text evidence="10">The sequence shown here is derived from an EMBL/GenBank/DDBJ whole genome shotgun (WGS) entry which is preliminary data.</text>
</comment>
<keyword evidence="4" id="KW-0223">Dioxygenase</keyword>
<dbReference type="Gene3D" id="2.60.120.590">
    <property type="entry name" value="Alpha-ketoglutarate-dependent dioxygenase AlkB-like"/>
    <property type="match status" value="1"/>
</dbReference>
<evidence type="ECO:0000256" key="6">
    <source>
        <dbReference type="ARBA" id="ARBA00023004"/>
    </source>
</evidence>
<dbReference type="OrthoDB" id="412814at2759"/>
<keyword evidence="11" id="KW-1185">Reference proteome</keyword>
<feature type="domain" description="Fe2OG dioxygenase" evidence="9">
    <location>
        <begin position="173"/>
        <end position="332"/>
    </location>
</feature>
<gene>
    <name evidence="10" type="ORF">D9756_008041</name>
</gene>
<evidence type="ECO:0000259" key="9">
    <source>
        <dbReference type="PROSITE" id="PS51471"/>
    </source>
</evidence>
<dbReference type="Pfam" id="PF13532">
    <property type="entry name" value="2OG-FeII_Oxy_2"/>
    <property type="match status" value="1"/>
</dbReference>
<evidence type="ECO:0000256" key="7">
    <source>
        <dbReference type="ARBA" id="ARBA00023242"/>
    </source>
</evidence>
<protein>
    <recommendedName>
        <fullName evidence="9">Fe2OG dioxygenase domain-containing protein</fullName>
    </recommendedName>
</protein>
<proteinExistence type="inferred from homology"/>
<evidence type="ECO:0000256" key="8">
    <source>
        <dbReference type="SAM" id="MobiDB-lite"/>
    </source>
</evidence>
<keyword evidence="7" id="KW-0539">Nucleus</keyword>
<dbReference type="AlphaFoldDB" id="A0A8H5D4X8"/>
<evidence type="ECO:0000256" key="3">
    <source>
        <dbReference type="ARBA" id="ARBA00022723"/>
    </source>
</evidence>
<accession>A0A8H5D4X8</accession>
<name>A0A8H5D4X8_9AGAR</name>
<dbReference type="PANTHER" id="PTHR46030">
    <property type="entry name" value="ALPHA-KETOGLUTARATE-DEPENDENT DIOXYGENASE ALKB HOMOLOG 6"/>
    <property type="match status" value="1"/>
</dbReference>
<dbReference type="InterPro" id="IPR032862">
    <property type="entry name" value="ALKBH6"/>
</dbReference>
<keyword evidence="5" id="KW-0560">Oxidoreductase</keyword>
<evidence type="ECO:0000256" key="1">
    <source>
        <dbReference type="ARBA" id="ARBA00004123"/>
    </source>
</evidence>
<feature type="compositionally biased region" description="Basic and acidic residues" evidence="8">
    <location>
        <begin position="27"/>
        <end position="43"/>
    </location>
</feature>
<evidence type="ECO:0000256" key="2">
    <source>
        <dbReference type="ARBA" id="ARBA00007879"/>
    </source>
</evidence>
<comment type="subcellular location">
    <subcellularLocation>
        <location evidence="1">Nucleus</location>
    </subcellularLocation>
</comment>
<dbReference type="Proteomes" id="UP000559027">
    <property type="component" value="Unassembled WGS sequence"/>
</dbReference>
<dbReference type="GO" id="GO:0051213">
    <property type="term" value="F:dioxygenase activity"/>
    <property type="evidence" value="ECO:0007669"/>
    <property type="project" value="UniProtKB-KW"/>
</dbReference>
<comment type="similarity">
    <text evidence="2">Belongs to the alkB family.</text>
</comment>